<proteinExistence type="predicted"/>
<reference evidence="3 4" key="1">
    <citation type="submission" date="2018-11" db="EMBL/GenBank/DDBJ databases">
        <title>Rufibacter latericius sp. nov., isolated from water in Baiyang Lake.</title>
        <authorList>
            <person name="Yang Y."/>
        </authorList>
    </citation>
    <scope>NUCLEOTIDE SEQUENCE [LARGE SCALE GENOMIC DNA]</scope>
    <source>
        <strain evidence="3 4">MCC P1</strain>
    </source>
</reference>
<dbReference type="InterPro" id="IPR027417">
    <property type="entry name" value="P-loop_NTPase"/>
</dbReference>
<evidence type="ECO:0000313" key="4">
    <source>
        <dbReference type="Proteomes" id="UP000271010"/>
    </source>
</evidence>
<feature type="region of interest" description="Disordered" evidence="2">
    <location>
        <begin position="714"/>
        <end position="736"/>
    </location>
</feature>
<evidence type="ECO:0000256" key="2">
    <source>
        <dbReference type="SAM" id="MobiDB-lite"/>
    </source>
</evidence>
<comment type="caution">
    <text evidence="3">The sequence shown here is derived from an EMBL/GenBank/DDBJ whole genome shotgun (WGS) entry which is preliminary data.</text>
</comment>
<protein>
    <recommendedName>
        <fullName evidence="5">Polysaccharide chain length determinant N-terminal domain-containing protein</fullName>
    </recommendedName>
</protein>
<dbReference type="OrthoDB" id="781284at2"/>
<dbReference type="Gene3D" id="3.40.50.300">
    <property type="entry name" value="P-loop containing nucleotide triphosphate hydrolases"/>
    <property type="match status" value="1"/>
</dbReference>
<evidence type="ECO:0008006" key="5">
    <source>
        <dbReference type="Google" id="ProtNLM"/>
    </source>
</evidence>
<dbReference type="InterPro" id="IPR050445">
    <property type="entry name" value="Bact_polysacc_biosynth/exp"/>
</dbReference>
<gene>
    <name evidence="3" type="ORF">EFA69_00685</name>
</gene>
<feature type="compositionally biased region" description="Basic and acidic residues" evidence="2">
    <location>
        <begin position="727"/>
        <end position="736"/>
    </location>
</feature>
<evidence type="ECO:0000313" key="3">
    <source>
        <dbReference type="EMBL" id="RNI32973.1"/>
    </source>
</evidence>
<dbReference type="SUPFAM" id="SSF52540">
    <property type="entry name" value="P-loop containing nucleoside triphosphate hydrolases"/>
    <property type="match status" value="1"/>
</dbReference>
<dbReference type="AlphaFoldDB" id="A0A3M9N6Y3"/>
<dbReference type="EMBL" id="RJJE01000001">
    <property type="protein sequence ID" value="RNI32973.1"/>
    <property type="molecule type" value="Genomic_DNA"/>
</dbReference>
<organism evidence="3 4">
    <name type="scientific">Rufibacter immobilis</name>
    <dbReference type="NCBI Taxonomy" id="1348778"/>
    <lineage>
        <taxon>Bacteria</taxon>
        <taxon>Pseudomonadati</taxon>
        <taxon>Bacteroidota</taxon>
        <taxon>Cytophagia</taxon>
        <taxon>Cytophagales</taxon>
        <taxon>Hymenobacteraceae</taxon>
        <taxon>Rufibacter</taxon>
    </lineage>
</organism>
<keyword evidence="4" id="KW-1185">Reference proteome</keyword>
<dbReference type="GO" id="GO:0005886">
    <property type="term" value="C:plasma membrane"/>
    <property type="evidence" value="ECO:0007669"/>
    <property type="project" value="TreeGrafter"/>
</dbReference>
<dbReference type="RefSeq" id="WP_123131172.1">
    <property type="nucleotide sequence ID" value="NZ_JBHMAD010000013.1"/>
</dbReference>
<feature type="coiled-coil region" evidence="1">
    <location>
        <begin position="310"/>
        <end position="401"/>
    </location>
</feature>
<keyword evidence="1" id="KW-0175">Coiled coil</keyword>
<evidence type="ECO:0000256" key="1">
    <source>
        <dbReference type="SAM" id="Coils"/>
    </source>
</evidence>
<dbReference type="GO" id="GO:0004713">
    <property type="term" value="F:protein tyrosine kinase activity"/>
    <property type="evidence" value="ECO:0007669"/>
    <property type="project" value="TreeGrafter"/>
</dbReference>
<dbReference type="PANTHER" id="PTHR32309:SF13">
    <property type="entry name" value="FERRIC ENTEROBACTIN TRANSPORT PROTEIN FEPE"/>
    <property type="match status" value="1"/>
</dbReference>
<name>A0A3M9N6Y3_9BACT</name>
<accession>A0A3M9N6Y3</accession>
<dbReference type="Proteomes" id="UP000271010">
    <property type="component" value="Unassembled WGS sequence"/>
</dbReference>
<sequence>MRIKQFYKLMKRNWLLLITIPLTTAASIYFFTRNQDQKYVSDTVLYTGITSGYKIDGGNNKAGGWNTDEIAFGNLMSLINSRKMKEEVGLRLLASHLMLKQHDPAVLTFKSYQTLQQIVPATLKKQLVSNTLEETTRNVFQHYKRNTSNSIYRIVNPTKTDPIHSAYSIAALSEISPNRIGQSDLIKIEYNSTDPSVCRQTLELLTQVLTKKHKELFSVQNEAVIGYFDSATREAYNKLQAAERKLFEFNKSNNIVDYDQQIVTSTEENQLAVERRNELEMQYAAASSALKAREQFLKKRNASNLQSQEIVRLRNQLSAVNSQIAELEMASTVLPESAPRLARLKQEAETITGKINETINSYYGSSNSIQGVPVKDLLNDYAKNAAQVEELRSQLNLMRKQQSSSSGKYNSLVPLSADIRKIKREVEVAEQEYISQVEGLKQSKLSQQNVNMASQLKVVDPPYTPKDPETTKLILLIMFGMCSSFFVVAGCIVTSSLLNESLTEPAKVVKVTSFPVIGSLPLLSNSKANQYIDVKKAEDHLTRQLLLRLQQKQNPHTPFVIGVLSSHSGEGKTSVSNTLTMNLNELGIDTLCLLPDDEDHQKFTSSYSSYYSPLQALTPNNPFTLLDGVEVFKHSVIIIEFPALLETIYPTSLLQHLDLILLTIKANRNWKDADRDVYDSIKGVTKAPIEVVLNGVIPRHVEDFVGMQVKKNRGDKPLQLPQSTTDYPKKQELLES</sequence>
<dbReference type="CDD" id="cd01983">
    <property type="entry name" value="SIMIBI"/>
    <property type="match status" value="1"/>
</dbReference>
<dbReference type="PANTHER" id="PTHR32309">
    <property type="entry name" value="TYROSINE-PROTEIN KINASE"/>
    <property type="match status" value="1"/>
</dbReference>